<dbReference type="Proteomes" id="UP000682733">
    <property type="component" value="Unassembled WGS sequence"/>
</dbReference>
<protein>
    <submittedName>
        <fullName evidence="1">Uncharacterized protein</fullName>
    </submittedName>
</protein>
<organism evidence="1 3">
    <name type="scientific">Didymodactylos carnosus</name>
    <dbReference type="NCBI Taxonomy" id="1234261"/>
    <lineage>
        <taxon>Eukaryota</taxon>
        <taxon>Metazoa</taxon>
        <taxon>Spiralia</taxon>
        <taxon>Gnathifera</taxon>
        <taxon>Rotifera</taxon>
        <taxon>Eurotatoria</taxon>
        <taxon>Bdelloidea</taxon>
        <taxon>Philodinida</taxon>
        <taxon>Philodinidae</taxon>
        <taxon>Didymodactylos</taxon>
    </lineage>
</organism>
<evidence type="ECO:0000313" key="2">
    <source>
        <dbReference type="EMBL" id="CAF3624499.1"/>
    </source>
</evidence>
<dbReference type="InterPro" id="IPR036322">
    <property type="entry name" value="WD40_repeat_dom_sf"/>
</dbReference>
<comment type="caution">
    <text evidence="1">The sequence shown here is derived from an EMBL/GenBank/DDBJ whole genome shotgun (WGS) entry which is preliminary data.</text>
</comment>
<name>A0A8S2CZ42_9BILA</name>
<dbReference type="EMBL" id="CAJOBA010001991">
    <property type="protein sequence ID" value="CAF3624499.1"/>
    <property type="molecule type" value="Genomic_DNA"/>
</dbReference>
<evidence type="ECO:0000313" key="1">
    <source>
        <dbReference type="EMBL" id="CAF0839656.1"/>
    </source>
</evidence>
<evidence type="ECO:0000313" key="3">
    <source>
        <dbReference type="Proteomes" id="UP000677228"/>
    </source>
</evidence>
<gene>
    <name evidence="1" type="ORF">OVA965_LOCUS6576</name>
    <name evidence="2" type="ORF">TMI583_LOCUS6569</name>
</gene>
<sequence length="438" mass="51265">MASSSSSRCDCQSKKSCKKAGILSCDGCNNRFCQDHIVEHRQELETDFQRVLSDRDSLYHQIYSKMSVIDSQAFDYISKWENETIETIKTIADQARRYVQDLLDEKRHKIIKRYEQLSTELRQRKEKDDFFEQDIKRLSEKLEQVKLDCQVKDLPNTVNIKARNVDFDNVFHTRLEIALQRILNENNLLKTININNSYGKVLAASENFVSYRENDQLCFFNKTNFHTTTMSWKYITSDICWCSTIKQFFIWTYEGGFTLSESLRKEKKINQLPAAGLFGAHSSCICYNNIVLLCDGPSIELWDISSWTSIKRWENNVERSEEILSVRINEKGIVGMTIGPINFDDNLSRRFELRDLLTMNIMESVEIDTLRHPCAVAMPNDEWLILGYDKTTILLIDKNCNIEEKIDYQVALKSAFVTNTNILIIRIKEPYQLRFYQL</sequence>
<dbReference type="AlphaFoldDB" id="A0A8S2CZ42"/>
<dbReference type="SUPFAM" id="SSF50978">
    <property type="entry name" value="WD40 repeat-like"/>
    <property type="match status" value="1"/>
</dbReference>
<reference evidence="1" key="1">
    <citation type="submission" date="2021-02" db="EMBL/GenBank/DDBJ databases">
        <authorList>
            <person name="Nowell W R."/>
        </authorList>
    </citation>
    <scope>NUCLEOTIDE SEQUENCE</scope>
</reference>
<dbReference type="Proteomes" id="UP000677228">
    <property type="component" value="Unassembled WGS sequence"/>
</dbReference>
<dbReference type="EMBL" id="CAJNOK010001993">
    <property type="protein sequence ID" value="CAF0839656.1"/>
    <property type="molecule type" value="Genomic_DNA"/>
</dbReference>
<proteinExistence type="predicted"/>
<accession>A0A8S2CZ42</accession>